<keyword evidence="2" id="KW-1185">Reference proteome</keyword>
<evidence type="ECO:0000313" key="3">
    <source>
        <dbReference type="WBParaSite" id="HPBE_0001958201-mRNA-1"/>
    </source>
</evidence>
<accession>A0A3P8AN28</accession>
<sequence>MPLTLMELDSVKSVVRYSVFFTFNLSPNIAKRSHLPLEIIFVFASEHHVISIKQRPWNRLLKISRNGIHDGNKEKWGKRRTLVHPNRDGKLH</sequence>
<organism evidence="2 3">
    <name type="scientific">Heligmosomoides polygyrus</name>
    <name type="common">Parasitic roundworm</name>
    <dbReference type="NCBI Taxonomy" id="6339"/>
    <lineage>
        <taxon>Eukaryota</taxon>
        <taxon>Metazoa</taxon>
        <taxon>Ecdysozoa</taxon>
        <taxon>Nematoda</taxon>
        <taxon>Chromadorea</taxon>
        <taxon>Rhabditida</taxon>
        <taxon>Rhabditina</taxon>
        <taxon>Rhabditomorpha</taxon>
        <taxon>Strongyloidea</taxon>
        <taxon>Heligmosomidae</taxon>
        <taxon>Heligmosomoides</taxon>
    </lineage>
</organism>
<accession>A0A183GBT5</accession>
<proteinExistence type="predicted"/>
<dbReference type="AlphaFoldDB" id="A0A183GBT5"/>
<reference evidence="3" key="2">
    <citation type="submission" date="2019-09" db="UniProtKB">
        <authorList>
            <consortium name="WormBaseParasite"/>
        </authorList>
    </citation>
    <scope>IDENTIFICATION</scope>
</reference>
<dbReference type="Proteomes" id="UP000050761">
    <property type="component" value="Unassembled WGS sequence"/>
</dbReference>
<evidence type="ECO:0000313" key="1">
    <source>
        <dbReference type="EMBL" id="VDP15687.1"/>
    </source>
</evidence>
<name>A0A183GBT5_HELPZ</name>
<protein>
    <submittedName>
        <fullName evidence="3">Ovule protein</fullName>
    </submittedName>
</protein>
<reference evidence="1 2" key="1">
    <citation type="submission" date="2018-11" db="EMBL/GenBank/DDBJ databases">
        <authorList>
            <consortium name="Pathogen Informatics"/>
        </authorList>
    </citation>
    <scope>NUCLEOTIDE SEQUENCE [LARGE SCALE GENOMIC DNA]</scope>
</reference>
<gene>
    <name evidence="1" type="ORF">HPBE_LOCUS19581</name>
</gene>
<dbReference type="WBParaSite" id="HPBE_0001958201-mRNA-1">
    <property type="protein sequence ID" value="HPBE_0001958201-mRNA-1"/>
    <property type="gene ID" value="HPBE_0001958201"/>
</dbReference>
<dbReference type="EMBL" id="UZAH01031478">
    <property type="protein sequence ID" value="VDP15687.1"/>
    <property type="molecule type" value="Genomic_DNA"/>
</dbReference>
<evidence type="ECO:0000313" key="2">
    <source>
        <dbReference type="Proteomes" id="UP000050761"/>
    </source>
</evidence>